<feature type="region of interest" description="Disordered" evidence="1">
    <location>
        <begin position="126"/>
        <end position="146"/>
    </location>
</feature>
<feature type="domain" description="Methyltransferase type 11" evidence="3">
    <location>
        <begin position="89"/>
        <end position="191"/>
    </location>
</feature>
<dbReference type="CDD" id="cd02440">
    <property type="entry name" value="AdoMet_MTases"/>
    <property type="match status" value="1"/>
</dbReference>
<organism evidence="4 5">
    <name type="scientific">Streptomyces glomeratus</name>
    <dbReference type="NCBI Taxonomy" id="284452"/>
    <lineage>
        <taxon>Bacteria</taxon>
        <taxon>Bacillati</taxon>
        <taxon>Actinomycetota</taxon>
        <taxon>Actinomycetes</taxon>
        <taxon>Kitasatosporales</taxon>
        <taxon>Streptomycetaceae</taxon>
        <taxon>Streptomyces</taxon>
    </lineage>
</organism>
<accession>A0ABP6M1H5</accession>
<protein>
    <recommendedName>
        <fullName evidence="3">Methyltransferase type 11 domain-containing protein</fullName>
    </recommendedName>
</protein>
<dbReference type="Pfam" id="PF08241">
    <property type="entry name" value="Methyltransf_11"/>
    <property type="match status" value="1"/>
</dbReference>
<sequence length="248" mass="26964">MTRRSGVRDVIAYNWPQYAAGLATAAVFAALSGRLPYPLRTMARAGSAAAVGLLASATVASWLVYDRSEMYDYDWLDTLLPQTPSVHLVVGTGLDEASAPLAARWPASRQITVDLYDPAVMTEGSVRRARRRVPPPPHALPGRPDALPVRRSGVDAVFLIFAAHELRQAEDRERLFGECARVLRPGGRLVLVEHLRDSPNTAVFGPGAWHFLPRAEWLRLAAHAGLRPAAEHRIAGLVTALAFTRGPA</sequence>
<evidence type="ECO:0000313" key="5">
    <source>
        <dbReference type="Proteomes" id="UP001501532"/>
    </source>
</evidence>
<keyword evidence="2" id="KW-0812">Transmembrane</keyword>
<comment type="caution">
    <text evidence="4">The sequence shown here is derived from an EMBL/GenBank/DDBJ whole genome shotgun (WGS) entry which is preliminary data.</text>
</comment>
<dbReference type="SUPFAM" id="SSF53335">
    <property type="entry name" value="S-adenosyl-L-methionine-dependent methyltransferases"/>
    <property type="match status" value="1"/>
</dbReference>
<evidence type="ECO:0000259" key="3">
    <source>
        <dbReference type="Pfam" id="PF08241"/>
    </source>
</evidence>
<keyword evidence="2" id="KW-0472">Membrane</keyword>
<keyword evidence="5" id="KW-1185">Reference proteome</keyword>
<evidence type="ECO:0000313" key="4">
    <source>
        <dbReference type="EMBL" id="GAA3065190.1"/>
    </source>
</evidence>
<dbReference type="RefSeq" id="WP_234514123.1">
    <property type="nucleotide sequence ID" value="NZ_BAAAUF010000054.1"/>
</dbReference>
<dbReference type="InterPro" id="IPR029063">
    <property type="entry name" value="SAM-dependent_MTases_sf"/>
</dbReference>
<dbReference type="Gene3D" id="3.40.50.150">
    <property type="entry name" value="Vaccinia Virus protein VP39"/>
    <property type="match status" value="1"/>
</dbReference>
<name>A0ABP6M1H5_9ACTN</name>
<gene>
    <name evidence="4" type="ORF">GCM10010448_55590</name>
</gene>
<dbReference type="InterPro" id="IPR013216">
    <property type="entry name" value="Methyltransf_11"/>
</dbReference>
<evidence type="ECO:0000256" key="2">
    <source>
        <dbReference type="SAM" id="Phobius"/>
    </source>
</evidence>
<dbReference type="EMBL" id="BAAAUF010000054">
    <property type="protein sequence ID" value="GAA3065190.1"/>
    <property type="molecule type" value="Genomic_DNA"/>
</dbReference>
<evidence type="ECO:0000256" key="1">
    <source>
        <dbReference type="SAM" id="MobiDB-lite"/>
    </source>
</evidence>
<feature type="transmembrane region" description="Helical" evidence="2">
    <location>
        <begin position="45"/>
        <end position="65"/>
    </location>
</feature>
<dbReference type="Proteomes" id="UP001501532">
    <property type="component" value="Unassembled WGS sequence"/>
</dbReference>
<feature type="transmembrane region" description="Helical" evidence="2">
    <location>
        <begin position="12"/>
        <end position="33"/>
    </location>
</feature>
<proteinExistence type="predicted"/>
<keyword evidence="2" id="KW-1133">Transmembrane helix</keyword>
<reference evidence="5" key="1">
    <citation type="journal article" date="2019" name="Int. J. Syst. Evol. Microbiol.">
        <title>The Global Catalogue of Microorganisms (GCM) 10K type strain sequencing project: providing services to taxonomists for standard genome sequencing and annotation.</title>
        <authorList>
            <consortium name="The Broad Institute Genomics Platform"/>
            <consortium name="The Broad Institute Genome Sequencing Center for Infectious Disease"/>
            <person name="Wu L."/>
            <person name="Ma J."/>
        </authorList>
    </citation>
    <scope>NUCLEOTIDE SEQUENCE [LARGE SCALE GENOMIC DNA]</scope>
    <source>
        <strain evidence="5">JCM 9091</strain>
    </source>
</reference>